<proteinExistence type="predicted"/>
<organism evidence="1 2">
    <name type="scientific">Streptomyces fradiae</name>
    <name type="common">Streptomyces roseoflavus</name>
    <dbReference type="NCBI Taxonomy" id="1906"/>
    <lineage>
        <taxon>Bacteria</taxon>
        <taxon>Bacillati</taxon>
        <taxon>Actinomycetota</taxon>
        <taxon>Actinomycetes</taxon>
        <taxon>Kitasatosporales</taxon>
        <taxon>Streptomycetaceae</taxon>
        <taxon>Streptomyces</taxon>
    </lineage>
</organism>
<accession>A0ACC4W2S0</accession>
<gene>
    <name evidence="1" type="ORF">ADZ36_31220</name>
</gene>
<feature type="non-terminal residue" evidence="1">
    <location>
        <position position="1"/>
    </location>
</feature>
<reference evidence="1" key="1">
    <citation type="submission" date="2015-07" db="EMBL/GenBank/DDBJ databases">
        <title>Draft genome sequence of Streptomyces fradiae, a resistant strain to nitron-oligomycin.</title>
        <authorList>
            <person name="Vatlin A.A."/>
            <person name="Bekker O.B."/>
            <person name="Danilenko V.N."/>
        </authorList>
    </citation>
    <scope>NUCLEOTIDE SEQUENCE</scope>
    <source>
        <strain evidence="1">Olg1-1</strain>
    </source>
</reference>
<dbReference type="Proteomes" id="UP000037185">
    <property type="component" value="Unassembled WGS sequence"/>
</dbReference>
<comment type="caution">
    <text evidence="1">The sequence shown here is derived from an EMBL/GenBank/DDBJ whole genome shotgun (WGS) entry which is preliminary data.</text>
</comment>
<evidence type="ECO:0000313" key="2">
    <source>
        <dbReference type="Proteomes" id="UP000037185"/>
    </source>
</evidence>
<dbReference type="EMBL" id="LGSP01000134">
    <property type="protein sequence ID" value="KNE78798.1"/>
    <property type="molecule type" value="Genomic_DNA"/>
</dbReference>
<evidence type="ECO:0000313" key="1">
    <source>
        <dbReference type="EMBL" id="KNE78798.1"/>
    </source>
</evidence>
<keyword evidence="2" id="KW-1185">Reference proteome</keyword>
<protein>
    <submittedName>
        <fullName evidence="1">Uncharacterized protein</fullName>
    </submittedName>
</protein>
<sequence length="1178" mass="123009">PGVQVAAVNGPASTVVSGDRRAVAGYVAVCQAEGVQARLIPVDYASHSRHVEDLKGELERVLSGIRPRSPRVPVCSTVAGEQPGEPVFDAGYWFRNLRNRVEFSAVVGGLLEQGHRRFIEVSAHPVLVHAIEQTAEAADRSVHATGTLRRQDDSPHRLLTSTAEAWAHGATLTWDPALPPGHLTTLPTYPFNHHHYWAVTSPAGVGDAAAGRFGMTWEDHPFLRGGLPLADSGERVFAGRLAGSEHDWLTDHAVSGVTLLPGTAFVEFALHAGAATGCGRLEELSVEAPLVLPAAGGVRVQMRVSAADESGRRRVAIHSAPEAAVHSAAEGGDSAGVWTRHGEGTLVPDPEPTPPDADWARAWPPAGERVEPAELYERFGALGYEYGEAFAGVRAVWRQPDALLAEVLLPDRASTGAGRFGVHPALLDAALQPWIAGGLLEVPEDAVLLPFAWQGVSLYATGAGALRVRLTKAGDGAVSLQAADTSGAAVLSLGALVMRPLARRKLDVLLGTDAGERSLYRVEWQPRLLPAGPPRSWAVLGPDADRLAGTPGLGDQPDGGPTALYPEVRALRKALAAGAPRPEAVVLPVLSGAGATPESVRQTTERCLTALQDWLDAEELVDTPLIVLTRGAVAAVPGEEIGDLACAGVWGLVRSARSEHPGRFALVDTDGHPDDRTALPLALRAVLDGAGQLSLRAGTARTPVLLRAGTPEEQRGPAFDPAGTVLVTGATGTLGRLLARHLAAEHGVRHLLLLSRGGRAAEGADELAAELAGLEAEPCFAACDAADREALARVLAEVPADRPLTGVIHAAGVLDDGTLDALTPERIGTVMRPKADAALNLHELTRTSPLSVFAVFSGAAGILGRPGQANYAAANTFLDALAQHRRAHGLPAVSLAWGLWGGATGMTGHLSGTDLRRMRRSGIAPMTHDQGLALFDRALAASAEDPLLVPMRLDLAALVRERAEHGPDAVPGPLLGLLPARAAVRQAAAPVRGGAPAPAGGEGTAERLAGLGEEARLRELVRLVRAEVSGVLGYSGPDAVEPGRPFKDLGFDSLTAVELRNRLGAATGLRLPTALVFDRPTSQAVAEYLAAELAGPRDGGDTAAAAFEGLEALAAAVGALAEDDLRRDVLRRRLTELAAALTPQGRNPSAPAPAPSDLDERLDSANDDDLFAFIEEQL</sequence>
<name>A0ACC4W2S0_STRFR</name>